<dbReference type="Proteomes" id="UP000886998">
    <property type="component" value="Unassembled WGS sequence"/>
</dbReference>
<organism evidence="3 4">
    <name type="scientific">Trichonephila inaurata madagascariensis</name>
    <dbReference type="NCBI Taxonomy" id="2747483"/>
    <lineage>
        <taxon>Eukaryota</taxon>
        <taxon>Metazoa</taxon>
        <taxon>Ecdysozoa</taxon>
        <taxon>Arthropoda</taxon>
        <taxon>Chelicerata</taxon>
        <taxon>Arachnida</taxon>
        <taxon>Araneae</taxon>
        <taxon>Araneomorphae</taxon>
        <taxon>Entelegynae</taxon>
        <taxon>Araneoidea</taxon>
        <taxon>Nephilidae</taxon>
        <taxon>Trichonephila</taxon>
        <taxon>Trichonephila inaurata</taxon>
    </lineage>
</organism>
<evidence type="ECO:0000256" key="2">
    <source>
        <dbReference type="SAM" id="Phobius"/>
    </source>
</evidence>
<gene>
    <name evidence="3" type="ORF">TNIN_103491</name>
</gene>
<feature type="transmembrane region" description="Helical" evidence="2">
    <location>
        <begin position="215"/>
        <end position="232"/>
    </location>
</feature>
<comment type="caution">
    <text evidence="3">The sequence shown here is derived from an EMBL/GenBank/DDBJ whole genome shotgun (WGS) entry which is preliminary data.</text>
</comment>
<protein>
    <submittedName>
        <fullName evidence="3">Uncharacterized protein</fullName>
    </submittedName>
</protein>
<evidence type="ECO:0000256" key="1">
    <source>
        <dbReference type="SAM" id="MobiDB-lite"/>
    </source>
</evidence>
<dbReference type="EMBL" id="BMAV01019989">
    <property type="protein sequence ID" value="GFY73323.1"/>
    <property type="molecule type" value="Genomic_DNA"/>
</dbReference>
<proteinExistence type="predicted"/>
<evidence type="ECO:0000313" key="3">
    <source>
        <dbReference type="EMBL" id="GFY73323.1"/>
    </source>
</evidence>
<evidence type="ECO:0000313" key="4">
    <source>
        <dbReference type="Proteomes" id="UP000886998"/>
    </source>
</evidence>
<accession>A0A8X7CLY5</accession>
<name>A0A8X7CLY5_9ARAC</name>
<sequence>MGESERKRIKVETKTKAKSRPCTYCEDMNKGQPKVHGVQAKRRLGIMQKMGFKSVWVVPARKIADRVHTLCDLVTLSPGKITGKDFTNQGQWTSGKKCVCGSCTPEAIIVPSTAEEGNNTITEVPSVDAPPKHTEIDFTTKRLKVEIIALGTRSGKRKKTSHPFKSENEKGNTCLWSENLNDPPASSSTTDKSFLFPSKTADADKSTGFTTQKKFYAPMPILFGILSVFWIHCLKSLLCEHADFL</sequence>
<reference evidence="3" key="1">
    <citation type="submission" date="2020-08" db="EMBL/GenBank/DDBJ databases">
        <title>Multicomponent nature underlies the extraordinary mechanical properties of spider dragline silk.</title>
        <authorList>
            <person name="Kono N."/>
            <person name="Nakamura H."/>
            <person name="Mori M."/>
            <person name="Yoshida Y."/>
            <person name="Ohtoshi R."/>
            <person name="Malay A.D."/>
            <person name="Moran D.A.P."/>
            <person name="Tomita M."/>
            <person name="Numata K."/>
            <person name="Arakawa K."/>
        </authorList>
    </citation>
    <scope>NUCLEOTIDE SEQUENCE</scope>
</reference>
<keyword evidence="2" id="KW-0812">Transmembrane</keyword>
<keyword evidence="2" id="KW-0472">Membrane</keyword>
<feature type="compositionally biased region" description="Polar residues" evidence="1">
    <location>
        <begin position="174"/>
        <end position="191"/>
    </location>
</feature>
<feature type="region of interest" description="Disordered" evidence="1">
    <location>
        <begin position="156"/>
        <end position="191"/>
    </location>
</feature>
<keyword evidence="4" id="KW-1185">Reference proteome</keyword>
<dbReference type="AlphaFoldDB" id="A0A8X7CLY5"/>
<keyword evidence="2" id="KW-1133">Transmembrane helix</keyword>